<dbReference type="AlphaFoldDB" id="X1HNY5"/>
<feature type="region of interest" description="Disordered" evidence="1">
    <location>
        <begin position="55"/>
        <end position="86"/>
    </location>
</feature>
<evidence type="ECO:0000256" key="1">
    <source>
        <dbReference type="SAM" id="MobiDB-lite"/>
    </source>
</evidence>
<feature type="compositionally biased region" description="Polar residues" evidence="1">
    <location>
        <begin position="75"/>
        <end position="86"/>
    </location>
</feature>
<protein>
    <submittedName>
        <fullName evidence="2">Uncharacterized protein</fullName>
    </submittedName>
</protein>
<accession>X1HNY5</accession>
<feature type="non-terminal residue" evidence="2">
    <location>
        <position position="86"/>
    </location>
</feature>
<proteinExistence type="predicted"/>
<reference evidence="2" key="1">
    <citation type="journal article" date="2014" name="Front. Microbiol.">
        <title>High frequency of phylogenetically diverse reductive dehalogenase-homologous genes in deep subseafloor sedimentary metagenomes.</title>
        <authorList>
            <person name="Kawai M."/>
            <person name="Futagami T."/>
            <person name="Toyoda A."/>
            <person name="Takaki Y."/>
            <person name="Nishi S."/>
            <person name="Hori S."/>
            <person name="Arai W."/>
            <person name="Tsubouchi T."/>
            <person name="Morono Y."/>
            <person name="Uchiyama I."/>
            <person name="Ito T."/>
            <person name="Fujiyama A."/>
            <person name="Inagaki F."/>
            <person name="Takami H."/>
        </authorList>
    </citation>
    <scope>NUCLEOTIDE SEQUENCE</scope>
    <source>
        <strain evidence="2">Expedition CK06-06</strain>
    </source>
</reference>
<evidence type="ECO:0000313" key="2">
    <source>
        <dbReference type="EMBL" id="GAH71871.1"/>
    </source>
</evidence>
<organism evidence="2">
    <name type="scientific">marine sediment metagenome</name>
    <dbReference type="NCBI Taxonomy" id="412755"/>
    <lineage>
        <taxon>unclassified sequences</taxon>
        <taxon>metagenomes</taxon>
        <taxon>ecological metagenomes</taxon>
    </lineage>
</organism>
<dbReference type="EMBL" id="BARU01031191">
    <property type="protein sequence ID" value="GAH71871.1"/>
    <property type="molecule type" value="Genomic_DNA"/>
</dbReference>
<name>X1HNY5_9ZZZZ</name>
<gene>
    <name evidence="2" type="ORF">S03H2_49369</name>
</gene>
<sequence>MSLDLGNLIAHFRLAIYRRESLRHSLSLGPPKVSLSHQGLALQVTEFDPVVIDNGYLPDPSTSDEIGKVCPQGATPGNENPRLSQS</sequence>
<comment type="caution">
    <text evidence="2">The sequence shown here is derived from an EMBL/GenBank/DDBJ whole genome shotgun (WGS) entry which is preliminary data.</text>
</comment>